<accession>A0ABM0LZG9</accession>
<dbReference type="GeneID" id="102804431"/>
<sequence>MLFELVRQAFNLTSDKHQYYSEIIMQGLGRKTPAKLLVEELVSQLAILENNRHPFYSPQSFLSRNAYDQWQQRERTNISILINKFWHFSLPSPPSVMSKSQYWFNRHEEYSVLMHRLLRFETSIRRNSAFFMPLSSSSRRLLKEFGQRYGVGELYMKIVYLEYLANNFENEVGVIRHITKTVDKVFNVLHLQYRGRLIMTRTEFENLQQTVVLLHGQCGNSLTRIKRLFPDNQPVDGLESLIGLLSSVLKLKSFLSGKKCHSTDHWLKQYMQENFAIAYERYKLIATTELNLNAFTMPLSPRLMNILLFNIRDEVDNYKQYYNDVFHKYFDIVQLSAKVFYNFLMEDVKQLCILSDQEEESGEIDLMMLSLAYID</sequence>
<evidence type="ECO:0000313" key="2">
    <source>
        <dbReference type="Proteomes" id="UP000694865"/>
    </source>
</evidence>
<dbReference type="InterPro" id="IPR052095">
    <property type="entry name" value="UNC-13_domain"/>
</dbReference>
<evidence type="ECO:0000313" key="3">
    <source>
        <dbReference type="RefSeq" id="XP_006813160.1"/>
    </source>
</evidence>
<evidence type="ECO:0000256" key="1">
    <source>
        <dbReference type="ARBA" id="ARBA00022483"/>
    </source>
</evidence>
<name>A0ABM0LZG9_SACKO</name>
<gene>
    <name evidence="3" type="primary">LOC102804431</name>
</gene>
<keyword evidence="1" id="KW-0268">Exocytosis</keyword>
<dbReference type="RefSeq" id="XP_006813160.1">
    <property type="nucleotide sequence ID" value="XM_006813097.1"/>
</dbReference>
<dbReference type="PANTHER" id="PTHR45999:SF6">
    <property type="entry name" value="MHD2 DOMAIN-CONTAINING PROTEIN"/>
    <property type="match status" value="1"/>
</dbReference>
<keyword evidence="2" id="KW-1185">Reference proteome</keyword>
<protein>
    <submittedName>
        <fullName evidence="3">Uncharacterized protein LOC102804431</fullName>
    </submittedName>
</protein>
<reference evidence="3" key="1">
    <citation type="submission" date="2025-08" db="UniProtKB">
        <authorList>
            <consortium name="RefSeq"/>
        </authorList>
    </citation>
    <scope>IDENTIFICATION</scope>
    <source>
        <tissue evidence="3">Testes</tissue>
    </source>
</reference>
<proteinExistence type="predicted"/>
<organism evidence="2 3">
    <name type="scientific">Saccoglossus kowalevskii</name>
    <name type="common">Acorn worm</name>
    <dbReference type="NCBI Taxonomy" id="10224"/>
    <lineage>
        <taxon>Eukaryota</taxon>
        <taxon>Metazoa</taxon>
        <taxon>Hemichordata</taxon>
        <taxon>Enteropneusta</taxon>
        <taxon>Harrimaniidae</taxon>
        <taxon>Saccoglossus</taxon>
    </lineage>
</organism>
<dbReference type="PANTHER" id="PTHR45999">
    <property type="entry name" value="UNC-13-4A, ISOFORM B"/>
    <property type="match status" value="1"/>
</dbReference>
<dbReference type="Proteomes" id="UP000694865">
    <property type="component" value="Unplaced"/>
</dbReference>